<comment type="caution">
    <text evidence="5">The sequence shown here is derived from an EMBL/GenBank/DDBJ whole genome shotgun (WGS) entry which is preliminary data.</text>
</comment>
<evidence type="ECO:0000256" key="1">
    <source>
        <dbReference type="ARBA" id="ARBA00010790"/>
    </source>
</evidence>
<keyword evidence="4" id="KW-0560">Oxidoreductase</keyword>
<proteinExistence type="inferred from homology"/>
<dbReference type="AlphaFoldDB" id="A0AAV5BDL7"/>
<evidence type="ECO:0000313" key="5">
    <source>
        <dbReference type="EMBL" id="GJM84793.1"/>
    </source>
</evidence>
<comment type="similarity">
    <text evidence="1">Belongs to the GMC oxidoreductase family.</text>
</comment>
<reference evidence="5" key="1">
    <citation type="journal article" date="2018" name="DNA Res.">
        <title>Multiple hybrid de novo genome assembly of finger millet, an orphan allotetraploid crop.</title>
        <authorList>
            <person name="Hatakeyama M."/>
            <person name="Aluri S."/>
            <person name="Balachadran M.T."/>
            <person name="Sivarajan S.R."/>
            <person name="Patrignani A."/>
            <person name="Gruter S."/>
            <person name="Poveda L."/>
            <person name="Shimizu-Inatsugi R."/>
            <person name="Baeten J."/>
            <person name="Francoijs K.J."/>
            <person name="Nataraja K.N."/>
            <person name="Reddy Y.A.N."/>
            <person name="Phadnis S."/>
            <person name="Ravikumar R.L."/>
            <person name="Schlapbach R."/>
            <person name="Sreeman S.M."/>
            <person name="Shimizu K.K."/>
        </authorList>
    </citation>
    <scope>NUCLEOTIDE SEQUENCE</scope>
</reference>
<name>A0AAV5BDL7_ELECO</name>
<evidence type="ECO:0000256" key="3">
    <source>
        <dbReference type="ARBA" id="ARBA00022827"/>
    </source>
</evidence>
<evidence type="ECO:0000256" key="2">
    <source>
        <dbReference type="ARBA" id="ARBA00022630"/>
    </source>
</evidence>
<keyword evidence="3" id="KW-0274">FAD</keyword>
<protein>
    <submittedName>
        <fullName evidence="5">Uncharacterized protein</fullName>
    </submittedName>
</protein>
<dbReference type="Proteomes" id="UP001054889">
    <property type="component" value="Unassembled WGS sequence"/>
</dbReference>
<keyword evidence="2" id="KW-0285">Flavoprotein</keyword>
<reference evidence="5" key="2">
    <citation type="submission" date="2021-12" db="EMBL/GenBank/DDBJ databases">
        <title>Resequencing data analysis of finger millet.</title>
        <authorList>
            <person name="Hatakeyama M."/>
            <person name="Aluri S."/>
            <person name="Balachadran M.T."/>
            <person name="Sivarajan S.R."/>
            <person name="Poveda L."/>
            <person name="Shimizu-Inatsugi R."/>
            <person name="Schlapbach R."/>
            <person name="Sreeman S.M."/>
            <person name="Shimizu K.K."/>
        </authorList>
    </citation>
    <scope>NUCLEOTIDE SEQUENCE</scope>
</reference>
<evidence type="ECO:0000313" key="6">
    <source>
        <dbReference type="Proteomes" id="UP001054889"/>
    </source>
</evidence>
<dbReference type="PANTHER" id="PTHR46056">
    <property type="entry name" value="LONG-CHAIN-ALCOHOL OXIDASE"/>
    <property type="match status" value="1"/>
</dbReference>
<organism evidence="5 6">
    <name type="scientific">Eleusine coracana subsp. coracana</name>
    <dbReference type="NCBI Taxonomy" id="191504"/>
    <lineage>
        <taxon>Eukaryota</taxon>
        <taxon>Viridiplantae</taxon>
        <taxon>Streptophyta</taxon>
        <taxon>Embryophyta</taxon>
        <taxon>Tracheophyta</taxon>
        <taxon>Spermatophyta</taxon>
        <taxon>Magnoliopsida</taxon>
        <taxon>Liliopsida</taxon>
        <taxon>Poales</taxon>
        <taxon>Poaceae</taxon>
        <taxon>PACMAD clade</taxon>
        <taxon>Chloridoideae</taxon>
        <taxon>Cynodonteae</taxon>
        <taxon>Eleusininae</taxon>
        <taxon>Eleusine</taxon>
    </lineage>
</organism>
<accession>A0AAV5BDL7</accession>
<dbReference type="EMBL" id="BQKI01000001">
    <property type="protein sequence ID" value="GJM84793.1"/>
    <property type="molecule type" value="Genomic_DNA"/>
</dbReference>
<dbReference type="PANTHER" id="PTHR46056:SF2">
    <property type="entry name" value="OS10G0474800 PROTEIN"/>
    <property type="match status" value="1"/>
</dbReference>
<dbReference type="GO" id="GO:0016491">
    <property type="term" value="F:oxidoreductase activity"/>
    <property type="evidence" value="ECO:0007669"/>
    <property type="project" value="UniProtKB-KW"/>
</dbReference>
<evidence type="ECO:0000256" key="4">
    <source>
        <dbReference type="ARBA" id="ARBA00023002"/>
    </source>
</evidence>
<keyword evidence="6" id="KW-1185">Reference proteome</keyword>
<sequence>MKTLDRTIVETPALGPGCFASLVPWESGRDMKDRMRRYARTAHAFALVRDRSAGHVDAEGRVRYTPSKDDIDKLRDGLRRALRILVAAGATEVGTHRSDGLRLRCNGWQSRASAGTATGAAVRWGIDLAETYNERSVRGGLRTGRELVSQLTCAHLDCLNSCQELTHDLGPHRPRLPHCSPLAPASLPVRLSLRVLKKGSTPAHGAIMVSATRVPPPLPLGGPLDNMMDLMFGGVDEEINGLKAKLRSAEQSEERSHKAVGELTAALSLHATEVKLWSTTEQIGRLTGEWKAAAVSWCAREKVMLARAYAAEAELWSAIEQIGRLPLAVPPHSSALLVRR</sequence>
<gene>
    <name evidence="5" type="primary">ga00499</name>
    <name evidence="5" type="ORF">PR202_ga00499</name>
</gene>